<protein>
    <submittedName>
        <fullName evidence="2">Uncharacterized protein</fullName>
    </submittedName>
</protein>
<accession>A0A1M6J598</accession>
<gene>
    <name evidence="2" type="ORF">SAMN02745146_3101</name>
</gene>
<evidence type="ECO:0000313" key="3">
    <source>
        <dbReference type="Proteomes" id="UP000184418"/>
    </source>
</evidence>
<proteinExistence type="predicted"/>
<dbReference type="STRING" id="1121955.SAMN02745146_3101"/>
<sequence length="103" mass="11423">MTFFAFRSVRGVLAGLLLGGVLAGACRPYRIPNPTGPPQPKVVKAKKPDAESADGRSAPITTEAKPIRNSYDKHGLMKKPKYERRRLKHKVGQRRFLGIPLPF</sequence>
<dbReference type="Proteomes" id="UP000184418">
    <property type="component" value="Unassembled WGS sequence"/>
</dbReference>
<dbReference type="PROSITE" id="PS51257">
    <property type="entry name" value="PROKAR_LIPOPROTEIN"/>
    <property type="match status" value="1"/>
</dbReference>
<evidence type="ECO:0000313" key="2">
    <source>
        <dbReference type="EMBL" id="SHJ41801.1"/>
    </source>
</evidence>
<keyword evidence="3" id="KW-1185">Reference proteome</keyword>
<dbReference type="EMBL" id="FQYN01000006">
    <property type="protein sequence ID" value="SHJ41801.1"/>
    <property type="molecule type" value="Genomic_DNA"/>
</dbReference>
<evidence type="ECO:0000256" key="1">
    <source>
        <dbReference type="SAM" id="MobiDB-lite"/>
    </source>
</evidence>
<feature type="region of interest" description="Disordered" evidence="1">
    <location>
        <begin position="31"/>
        <end position="80"/>
    </location>
</feature>
<dbReference type="RefSeq" id="WP_073110857.1">
    <property type="nucleotide sequence ID" value="NZ_FQYN01000006.1"/>
</dbReference>
<organism evidence="2 3">
    <name type="scientific">Hymenobacter daecheongensis DSM 21074</name>
    <dbReference type="NCBI Taxonomy" id="1121955"/>
    <lineage>
        <taxon>Bacteria</taxon>
        <taxon>Pseudomonadati</taxon>
        <taxon>Bacteroidota</taxon>
        <taxon>Cytophagia</taxon>
        <taxon>Cytophagales</taxon>
        <taxon>Hymenobacteraceae</taxon>
        <taxon>Hymenobacter</taxon>
    </lineage>
</organism>
<dbReference type="OrthoDB" id="885543at2"/>
<dbReference type="AlphaFoldDB" id="A0A1M6J598"/>
<name>A0A1M6J598_9BACT</name>
<reference evidence="2 3" key="1">
    <citation type="submission" date="2016-11" db="EMBL/GenBank/DDBJ databases">
        <authorList>
            <person name="Jaros S."/>
            <person name="Januszkiewicz K."/>
            <person name="Wedrychowicz H."/>
        </authorList>
    </citation>
    <scope>NUCLEOTIDE SEQUENCE [LARGE SCALE GENOMIC DNA]</scope>
    <source>
        <strain evidence="2 3">DSM 21074</strain>
    </source>
</reference>